<dbReference type="Proteomes" id="UP000652231">
    <property type="component" value="Unassembled WGS sequence"/>
</dbReference>
<dbReference type="InterPro" id="IPR001173">
    <property type="entry name" value="Glyco_trans_2-like"/>
</dbReference>
<reference evidence="7" key="2">
    <citation type="submission" date="2020-09" db="EMBL/GenBank/DDBJ databases">
        <authorList>
            <person name="Sun Q."/>
            <person name="Zhou Y."/>
        </authorList>
    </citation>
    <scope>NUCLEOTIDE SEQUENCE</scope>
    <source>
        <strain evidence="7">CGMCC 1.12924</strain>
    </source>
</reference>
<sequence length="231" mass="26506">MNKPMTLSIIIPVLNEEENLKVLLPFLKKNASGNIEIIVADGGSIDASLDVAKHENAVVIPSEKGRAKQMNAGAKAATGSVLYFLHADTLPPKGFDKHILESLKKGKPAGCFRMRFDSNHWWLQLAGWFTRFNIKSFRGGDQSLFVTKNLFNEIGGYDEAYIIYEDNILIAELYKRNTFTVLPQAVTTSARRYREKGVWRLQYHFWKIHFMKRMGYSPERLYGYYKEFIAN</sequence>
<keyword evidence="7" id="KW-0378">Hydrolase</keyword>
<protein>
    <submittedName>
        <fullName evidence="7">Glycosyl hydrolase</fullName>
    </submittedName>
</protein>
<evidence type="ECO:0000256" key="2">
    <source>
        <dbReference type="ARBA" id="ARBA00022475"/>
    </source>
</evidence>
<keyword evidence="8" id="KW-1185">Reference proteome</keyword>
<dbReference type="PANTHER" id="PTHR43646">
    <property type="entry name" value="GLYCOSYLTRANSFERASE"/>
    <property type="match status" value="1"/>
</dbReference>
<dbReference type="Gene3D" id="3.90.550.10">
    <property type="entry name" value="Spore Coat Polysaccharide Biosynthesis Protein SpsA, Chain A"/>
    <property type="match status" value="1"/>
</dbReference>
<evidence type="ECO:0000259" key="6">
    <source>
        <dbReference type="Pfam" id="PF00535"/>
    </source>
</evidence>
<dbReference type="InterPro" id="IPR026461">
    <property type="entry name" value="Trfase_2_rSAM/seldom_assoc"/>
</dbReference>
<dbReference type="NCBIfam" id="TIGR04283">
    <property type="entry name" value="glyco_like_mftF"/>
    <property type="match status" value="1"/>
</dbReference>
<dbReference type="AlphaFoldDB" id="A0A8J2YA55"/>
<dbReference type="InterPro" id="IPR029044">
    <property type="entry name" value="Nucleotide-diphossugar_trans"/>
</dbReference>
<feature type="domain" description="Glycosyltransferase 2-like" evidence="6">
    <location>
        <begin position="8"/>
        <end position="133"/>
    </location>
</feature>
<evidence type="ECO:0000256" key="5">
    <source>
        <dbReference type="ARBA" id="ARBA00023136"/>
    </source>
</evidence>
<keyword evidence="2" id="KW-1003">Cell membrane</keyword>
<dbReference type="GO" id="GO:0016757">
    <property type="term" value="F:glycosyltransferase activity"/>
    <property type="evidence" value="ECO:0007669"/>
    <property type="project" value="UniProtKB-KW"/>
</dbReference>
<gene>
    <name evidence="7" type="ORF">GCM10011312_12350</name>
</gene>
<proteinExistence type="predicted"/>
<dbReference type="PANTHER" id="PTHR43646:SF2">
    <property type="entry name" value="GLYCOSYLTRANSFERASE 2-LIKE DOMAIN-CONTAINING PROTEIN"/>
    <property type="match status" value="1"/>
</dbReference>
<reference evidence="7" key="1">
    <citation type="journal article" date="2014" name="Int. J. Syst. Evol. Microbiol.">
        <title>Complete genome sequence of Corynebacterium casei LMG S-19264T (=DSM 44701T), isolated from a smear-ripened cheese.</title>
        <authorList>
            <consortium name="US DOE Joint Genome Institute (JGI-PGF)"/>
            <person name="Walter F."/>
            <person name="Albersmeier A."/>
            <person name="Kalinowski J."/>
            <person name="Ruckert C."/>
        </authorList>
    </citation>
    <scope>NUCLEOTIDE SEQUENCE</scope>
    <source>
        <strain evidence="7">CGMCC 1.12924</strain>
    </source>
</reference>
<comment type="caution">
    <text evidence="7">The sequence shown here is derived from an EMBL/GenBank/DDBJ whole genome shotgun (WGS) entry which is preliminary data.</text>
</comment>
<dbReference type="GO" id="GO:0016787">
    <property type="term" value="F:hydrolase activity"/>
    <property type="evidence" value="ECO:0007669"/>
    <property type="project" value="UniProtKB-KW"/>
</dbReference>
<evidence type="ECO:0000313" key="7">
    <source>
        <dbReference type="EMBL" id="GGD90002.1"/>
    </source>
</evidence>
<dbReference type="CDD" id="cd02522">
    <property type="entry name" value="GT_2_like_a"/>
    <property type="match status" value="1"/>
</dbReference>
<evidence type="ECO:0000256" key="3">
    <source>
        <dbReference type="ARBA" id="ARBA00022676"/>
    </source>
</evidence>
<evidence type="ECO:0000256" key="1">
    <source>
        <dbReference type="ARBA" id="ARBA00004236"/>
    </source>
</evidence>
<evidence type="ECO:0000313" key="8">
    <source>
        <dbReference type="Proteomes" id="UP000652231"/>
    </source>
</evidence>
<organism evidence="7 8">
    <name type="scientific">Planktosalinus lacus</name>
    <dbReference type="NCBI Taxonomy" id="1526573"/>
    <lineage>
        <taxon>Bacteria</taxon>
        <taxon>Pseudomonadati</taxon>
        <taxon>Bacteroidota</taxon>
        <taxon>Flavobacteriia</taxon>
        <taxon>Flavobacteriales</taxon>
        <taxon>Flavobacteriaceae</taxon>
        <taxon>Planktosalinus</taxon>
    </lineage>
</organism>
<accession>A0A8J2YA55</accession>
<dbReference type="GO" id="GO:0005886">
    <property type="term" value="C:plasma membrane"/>
    <property type="evidence" value="ECO:0007669"/>
    <property type="project" value="UniProtKB-SubCell"/>
</dbReference>
<name>A0A8J2YA55_9FLAO</name>
<comment type="subcellular location">
    <subcellularLocation>
        <location evidence="1">Cell membrane</location>
    </subcellularLocation>
</comment>
<keyword evidence="5" id="KW-0472">Membrane</keyword>
<evidence type="ECO:0000256" key="4">
    <source>
        <dbReference type="ARBA" id="ARBA00022679"/>
    </source>
</evidence>
<keyword evidence="4" id="KW-0808">Transferase</keyword>
<dbReference type="Pfam" id="PF00535">
    <property type="entry name" value="Glycos_transf_2"/>
    <property type="match status" value="1"/>
</dbReference>
<keyword evidence="3" id="KW-0328">Glycosyltransferase</keyword>
<dbReference type="SUPFAM" id="SSF53448">
    <property type="entry name" value="Nucleotide-diphospho-sugar transferases"/>
    <property type="match status" value="1"/>
</dbReference>
<dbReference type="EMBL" id="BMGK01000004">
    <property type="protein sequence ID" value="GGD90002.1"/>
    <property type="molecule type" value="Genomic_DNA"/>
</dbReference>